<dbReference type="EMBL" id="KQ971322">
    <property type="protein sequence ID" value="KYB28591.1"/>
    <property type="molecule type" value="Genomic_DNA"/>
</dbReference>
<protein>
    <submittedName>
        <fullName evidence="2">Uncharacterized protein</fullName>
    </submittedName>
</protein>
<reference evidence="2 3" key="2">
    <citation type="journal article" date="2010" name="Nucleic Acids Res.">
        <title>BeetleBase in 2010: revisions to provide comprehensive genomic information for Tribolium castaneum.</title>
        <authorList>
            <person name="Kim H.S."/>
            <person name="Murphy T."/>
            <person name="Xia J."/>
            <person name="Caragea D."/>
            <person name="Park Y."/>
            <person name="Beeman R.W."/>
            <person name="Lorenzen M.D."/>
            <person name="Butcher S."/>
            <person name="Manak J.R."/>
            <person name="Brown S.J."/>
        </authorList>
    </citation>
    <scope>GENOME REANNOTATION</scope>
    <source>
        <strain evidence="2 3">Georgia GA2</strain>
    </source>
</reference>
<gene>
    <name evidence="2" type="primary">AUGUSTUS-3.0.2_32482</name>
    <name evidence="2" type="ORF">TcasGA2_TC032482</name>
</gene>
<reference evidence="2 3" key="1">
    <citation type="journal article" date="2008" name="Nature">
        <title>The genome of the model beetle and pest Tribolium castaneum.</title>
        <authorList>
            <consortium name="Tribolium Genome Sequencing Consortium"/>
            <person name="Richards S."/>
            <person name="Gibbs R.A."/>
            <person name="Weinstock G.M."/>
            <person name="Brown S.J."/>
            <person name="Denell R."/>
            <person name="Beeman R.W."/>
            <person name="Gibbs R."/>
            <person name="Beeman R.W."/>
            <person name="Brown S.J."/>
            <person name="Bucher G."/>
            <person name="Friedrich M."/>
            <person name="Grimmelikhuijzen C.J."/>
            <person name="Klingler M."/>
            <person name="Lorenzen M."/>
            <person name="Richards S."/>
            <person name="Roth S."/>
            <person name="Schroder R."/>
            <person name="Tautz D."/>
            <person name="Zdobnov E.M."/>
            <person name="Muzny D."/>
            <person name="Gibbs R.A."/>
            <person name="Weinstock G.M."/>
            <person name="Attaway T."/>
            <person name="Bell S."/>
            <person name="Buhay C.J."/>
            <person name="Chandrabose M.N."/>
            <person name="Chavez D."/>
            <person name="Clerk-Blankenburg K.P."/>
            <person name="Cree A."/>
            <person name="Dao M."/>
            <person name="Davis C."/>
            <person name="Chacko J."/>
            <person name="Dinh H."/>
            <person name="Dugan-Rocha S."/>
            <person name="Fowler G."/>
            <person name="Garner T.T."/>
            <person name="Garnes J."/>
            <person name="Gnirke A."/>
            <person name="Hawes A."/>
            <person name="Hernandez J."/>
            <person name="Hines S."/>
            <person name="Holder M."/>
            <person name="Hume J."/>
            <person name="Jhangiani S.N."/>
            <person name="Joshi V."/>
            <person name="Khan Z.M."/>
            <person name="Jackson L."/>
            <person name="Kovar C."/>
            <person name="Kowis A."/>
            <person name="Lee S."/>
            <person name="Lewis L.R."/>
            <person name="Margolis J."/>
            <person name="Morgan M."/>
            <person name="Nazareth L.V."/>
            <person name="Nguyen N."/>
            <person name="Okwuonu G."/>
            <person name="Parker D."/>
            <person name="Richards S."/>
            <person name="Ruiz S.J."/>
            <person name="Santibanez J."/>
            <person name="Savard J."/>
            <person name="Scherer S.E."/>
            <person name="Schneider B."/>
            <person name="Sodergren E."/>
            <person name="Tautz D."/>
            <person name="Vattahil S."/>
            <person name="Villasana D."/>
            <person name="White C.S."/>
            <person name="Wright R."/>
            <person name="Park Y."/>
            <person name="Beeman R.W."/>
            <person name="Lord J."/>
            <person name="Oppert B."/>
            <person name="Lorenzen M."/>
            <person name="Brown S."/>
            <person name="Wang L."/>
            <person name="Savard J."/>
            <person name="Tautz D."/>
            <person name="Richards S."/>
            <person name="Weinstock G."/>
            <person name="Gibbs R.A."/>
            <person name="Liu Y."/>
            <person name="Worley K."/>
            <person name="Weinstock G."/>
            <person name="Elsik C.G."/>
            <person name="Reese J.T."/>
            <person name="Elhaik E."/>
            <person name="Landan G."/>
            <person name="Graur D."/>
            <person name="Arensburger P."/>
            <person name="Atkinson P."/>
            <person name="Beeman R.W."/>
            <person name="Beidler J."/>
            <person name="Brown S.J."/>
            <person name="Demuth J.P."/>
            <person name="Drury D.W."/>
            <person name="Du Y.Z."/>
            <person name="Fujiwara H."/>
            <person name="Lorenzen M."/>
            <person name="Maselli V."/>
            <person name="Osanai M."/>
            <person name="Park Y."/>
            <person name="Robertson H.M."/>
            <person name="Tu Z."/>
            <person name="Wang J.J."/>
            <person name="Wang S."/>
            <person name="Richards S."/>
            <person name="Song H."/>
            <person name="Zhang L."/>
            <person name="Sodergren E."/>
            <person name="Werner D."/>
            <person name="Stanke M."/>
            <person name="Morgenstern B."/>
            <person name="Solovyev V."/>
            <person name="Kosarev P."/>
            <person name="Brown G."/>
            <person name="Chen H.C."/>
            <person name="Ermolaeva O."/>
            <person name="Hlavina W."/>
            <person name="Kapustin Y."/>
            <person name="Kiryutin B."/>
            <person name="Kitts P."/>
            <person name="Maglott D."/>
            <person name="Pruitt K."/>
            <person name="Sapojnikov V."/>
            <person name="Souvorov A."/>
            <person name="Mackey A.J."/>
            <person name="Waterhouse R.M."/>
            <person name="Wyder S."/>
            <person name="Zdobnov E.M."/>
            <person name="Zdobnov E.M."/>
            <person name="Wyder S."/>
            <person name="Kriventseva E.V."/>
            <person name="Kadowaki T."/>
            <person name="Bork P."/>
            <person name="Aranda M."/>
            <person name="Bao R."/>
            <person name="Beermann A."/>
            <person name="Berns N."/>
            <person name="Bolognesi R."/>
            <person name="Bonneton F."/>
            <person name="Bopp D."/>
            <person name="Brown S.J."/>
            <person name="Bucher G."/>
            <person name="Butts T."/>
            <person name="Chaumot A."/>
            <person name="Denell R.E."/>
            <person name="Ferrier D.E."/>
            <person name="Friedrich M."/>
            <person name="Gordon C.M."/>
            <person name="Jindra M."/>
            <person name="Klingler M."/>
            <person name="Lan Q."/>
            <person name="Lattorff H.M."/>
            <person name="Laudet V."/>
            <person name="von Levetsow C."/>
            <person name="Liu Z."/>
            <person name="Lutz R."/>
            <person name="Lynch J.A."/>
            <person name="da Fonseca R.N."/>
            <person name="Posnien N."/>
            <person name="Reuter R."/>
            <person name="Roth S."/>
            <person name="Savard J."/>
            <person name="Schinko J.B."/>
            <person name="Schmitt C."/>
            <person name="Schoppmeier M."/>
            <person name="Schroder R."/>
            <person name="Shippy T.D."/>
            <person name="Simonnet F."/>
            <person name="Marques-Souza H."/>
            <person name="Tautz D."/>
            <person name="Tomoyasu Y."/>
            <person name="Trauner J."/>
            <person name="Van der Zee M."/>
            <person name="Vervoort M."/>
            <person name="Wittkopp N."/>
            <person name="Wimmer E.A."/>
            <person name="Yang X."/>
            <person name="Jones A.K."/>
            <person name="Sattelle D.B."/>
            <person name="Ebert P.R."/>
            <person name="Nelson D."/>
            <person name="Scott J.G."/>
            <person name="Beeman R.W."/>
            <person name="Muthukrishnan S."/>
            <person name="Kramer K.J."/>
            <person name="Arakane Y."/>
            <person name="Beeman R.W."/>
            <person name="Zhu Q."/>
            <person name="Hogenkamp D."/>
            <person name="Dixit R."/>
            <person name="Oppert B."/>
            <person name="Jiang H."/>
            <person name="Zou Z."/>
            <person name="Marshall J."/>
            <person name="Elpidina E."/>
            <person name="Vinokurov K."/>
            <person name="Oppert C."/>
            <person name="Zou Z."/>
            <person name="Evans J."/>
            <person name="Lu Z."/>
            <person name="Zhao P."/>
            <person name="Sumathipala N."/>
            <person name="Altincicek B."/>
            <person name="Vilcinskas A."/>
            <person name="Williams M."/>
            <person name="Hultmark D."/>
            <person name="Hetru C."/>
            <person name="Jiang H."/>
            <person name="Grimmelikhuijzen C.J."/>
            <person name="Hauser F."/>
            <person name="Cazzamali G."/>
            <person name="Williamson M."/>
            <person name="Park Y."/>
            <person name="Li B."/>
            <person name="Tanaka Y."/>
            <person name="Predel R."/>
            <person name="Neupert S."/>
            <person name="Schachtner J."/>
            <person name="Verleyen P."/>
            <person name="Raible F."/>
            <person name="Bork P."/>
            <person name="Friedrich M."/>
            <person name="Walden K.K."/>
            <person name="Robertson H.M."/>
            <person name="Angeli S."/>
            <person name="Foret S."/>
            <person name="Bucher G."/>
            <person name="Schuetz S."/>
            <person name="Maleszka R."/>
            <person name="Wimmer E.A."/>
            <person name="Beeman R.W."/>
            <person name="Lorenzen M."/>
            <person name="Tomoyasu Y."/>
            <person name="Miller S.C."/>
            <person name="Grossmann D."/>
            <person name="Bucher G."/>
        </authorList>
    </citation>
    <scope>NUCLEOTIDE SEQUENCE [LARGE SCALE GENOMIC DNA]</scope>
    <source>
        <strain evidence="2 3">Georgia GA2</strain>
    </source>
</reference>
<dbReference type="Proteomes" id="UP000007266">
    <property type="component" value="Linkage group 3"/>
</dbReference>
<sequence length="159" mass="17430">MYAFSTRSPTDGKHKRLEPDIRLTKQEQRVKFLGDSSVFAVPSAEGTHHHPPKTALNNHRDNDRAISSHRGDGSLCIRCSHGRRCSAASPIVLGPSMRSQQCVQGRPFVHCCAKLGPMPSKGVTPDVRNHVCASRHGNDGPFHHVGGAFVHVPRKLFAE</sequence>
<dbReference type="AlphaFoldDB" id="A0A139WL80"/>
<evidence type="ECO:0000313" key="2">
    <source>
        <dbReference type="EMBL" id="KYB28591.1"/>
    </source>
</evidence>
<name>A0A139WL80_TRICA</name>
<feature type="region of interest" description="Disordered" evidence="1">
    <location>
        <begin position="43"/>
        <end position="67"/>
    </location>
</feature>
<dbReference type="InParanoid" id="A0A139WL80"/>
<evidence type="ECO:0000256" key="1">
    <source>
        <dbReference type="SAM" id="MobiDB-lite"/>
    </source>
</evidence>
<accession>A0A139WL80</accession>
<proteinExistence type="predicted"/>
<feature type="compositionally biased region" description="Basic and acidic residues" evidence="1">
    <location>
        <begin position="58"/>
        <end position="67"/>
    </location>
</feature>
<evidence type="ECO:0000313" key="3">
    <source>
        <dbReference type="Proteomes" id="UP000007266"/>
    </source>
</evidence>
<organism evidence="2 3">
    <name type="scientific">Tribolium castaneum</name>
    <name type="common">Red flour beetle</name>
    <dbReference type="NCBI Taxonomy" id="7070"/>
    <lineage>
        <taxon>Eukaryota</taxon>
        <taxon>Metazoa</taxon>
        <taxon>Ecdysozoa</taxon>
        <taxon>Arthropoda</taxon>
        <taxon>Hexapoda</taxon>
        <taxon>Insecta</taxon>
        <taxon>Pterygota</taxon>
        <taxon>Neoptera</taxon>
        <taxon>Endopterygota</taxon>
        <taxon>Coleoptera</taxon>
        <taxon>Polyphaga</taxon>
        <taxon>Cucujiformia</taxon>
        <taxon>Tenebrionidae</taxon>
        <taxon>Tenebrionidae incertae sedis</taxon>
        <taxon>Tribolium</taxon>
    </lineage>
</organism>
<keyword evidence="3" id="KW-1185">Reference proteome</keyword>